<accession>A0A6N7X719</accession>
<comment type="caution">
    <text evidence="3">The sequence shown here is derived from an EMBL/GenBank/DDBJ whole genome shotgun (WGS) entry which is preliminary data.</text>
</comment>
<name>A0A6N7X719_STRAY</name>
<dbReference type="InterPro" id="IPR032703">
    <property type="entry name" value="CppA_C"/>
</dbReference>
<dbReference type="InterPro" id="IPR029068">
    <property type="entry name" value="Glyas_Bleomycin-R_OHBP_Dase"/>
</dbReference>
<evidence type="ECO:0000313" key="3">
    <source>
        <dbReference type="EMBL" id="MST54389.1"/>
    </source>
</evidence>
<dbReference type="RefSeq" id="WP_154455487.1">
    <property type="nucleotide sequence ID" value="NZ_VUNP01000049.1"/>
</dbReference>
<evidence type="ECO:0000259" key="1">
    <source>
        <dbReference type="Pfam" id="PF14506"/>
    </source>
</evidence>
<evidence type="ECO:0000313" key="4">
    <source>
        <dbReference type="Proteomes" id="UP000471052"/>
    </source>
</evidence>
<dbReference type="EMBL" id="VUNP01000049">
    <property type="protein sequence ID" value="MST54389.1"/>
    <property type="molecule type" value="Genomic_DNA"/>
</dbReference>
<dbReference type="OrthoDB" id="2232397at2"/>
<protein>
    <submittedName>
        <fullName evidence="3">Peptidase</fullName>
    </submittedName>
</protein>
<dbReference type="SUPFAM" id="SSF54593">
    <property type="entry name" value="Glyoxalase/Bleomycin resistance protein/Dihydroxybiphenyl dioxygenase"/>
    <property type="match status" value="1"/>
</dbReference>
<evidence type="ECO:0000259" key="2">
    <source>
        <dbReference type="Pfam" id="PF14507"/>
    </source>
</evidence>
<dbReference type="Gene3D" id="3.10.180.10">
    <property type="entry name" value="2,3-Dihydroxybiphenyl 1,2-Dioxygenase, domain 1"/>
    <property type="match status" value="1"/>
</dbReference>
<dbReference type="Pfam" id="PF14506">
    <property type="entry name" value="CppA_N"/>
    <property type="match status" value="1"/>
</dbReference>
<gene>
    <name evidence="3" type="ORF">FYJ82_08420</name>
</gene>
<dbReference type="AlphaFoldDB" id="A0A6N7X719"/>
<feature type="domain" description="CppA C-terminal" evidence="2">
    <location>
        <begin position="144"/>
        <end position="246"/>
    </location>
</feature>
<dbReference type="Proteomes" id="UP000471052">
    <property type="component" value="Unassembled WGS sequence"/>
</dbReference>
<organism evidence="3 4">
    <name type="scientific">Streptococcus alactolyticus</name>
    <dbReference type="NCBI Taxonomy" id="29389"/>
    <lineage>
        <taxon>Bacteria</taxon>
        <taxon>Bacillati</taxon>
        <taxon>Bacillota</taxon>
        <taxon>Bacilli</taxon>
        <taxon>Lactobacillales</taxon>
        <taxon>Streptococcaceae</taxon>
        <taxon>Streptococcus</taxon>
    </lineage>
</organism>
<proteinExistence type="predicted"/>
<dbReference type="Gene3D" id="3.10.180.40">
    <property type="entry name" value="C3-degrading proteinase like domains"/>
    <property type="match status" value="1"/>
</dbReference>
<dbReference type="Pfam" id="PF14507">
    <property type="entry name" value="CppA_C"/>
    <property type="match status" value="1"/>
</dbReference>
<feature type="domain" description="CppA N-terminal" evidence="1">
    <location>
        <begin position="9"/>
        <end position="130"/>
    </location>
</feature>
<sequence length="248" mass="28186">MTLFDGITFKHPVLRVNNRDHNIDFYKRLGFKLVVEENALAIFSAKNKKASFIIEESPHPRTRAVEGTKKTNQLVVKLPNANELLAVLGNGVVVERLFEGDKGFAFETISPEGDLFLLHAEDDVATLKEIEPKSFPQNGDLAIVSDFQFEQITLNVADEAAARTFYDDVFAGEFPVDMRFVQASGPDLTVEPHETWDLDILECQVPQDYDLKHLSDFLEQKGQEVYLDKKEKVLVLSDPNRIEIWFTK</sequence>
<reference evidence="3 4" key="1">
    <citation type="submission" date="2019-08" db="EMBL/GenBank/DDBJ databases">
        <title>In-depth cultivation of the pig gut microbiome towards novel bacterial diversity and tailored functional studies.</title>
        <authorList>
            <person name="Wylensek D."/>
            <person name="Hitch T.C.A."/>
            <person name="Clavel T."/>
        </authorList>
    </citation>
    <scope>NUCLEOTIDE SEQUENCE [LARGE SCALE GENOMIC DNA]</scope>
    <source>
        <strain evidence="3 4">BL-178-WT-3A</strain>
    </source>
</reference>
<dbReference type="InterPro" id="IPR032702">
    <property type="entry name" value="CppA_N"/>
</dbReference>